<dbReference type="Pfam" id="PF03358">
    <property type="entry name" value="FMN_red"/>
    <property type="match status" value="1"/>
</dbReference>
<dbReference type="KEGG" id="mpl:Mpal_0303"/>
<dbReference type="eggNOG" id="arCOG02574">
    <property type="taxonomic scope" value="Archaea"/>
</dbReference>
<evidence type="ECO:0000256" key="5">
    <source>
        <dbReference type="ARBA" id="ARBA00038292"/>
    </source>
</evidence>
<protein>
    <submittedName>
        <fullName evidence="7">NADPH-dependent FMN reductase</fullName>
    </submittedName>
</protein>
<dbReference type="InterPro" id="IPR029039">
    <property type="entry name" value="Flavoprotein-like_sf"/>
</dbReference>
<dbReference type="GO" id="GO:0016491">
    <property type="term" value="F:oxidoreductase activity"/>
    <property type="evidence" value="ECO:0007669"/>
    <property type="project" value="InterPro"/>
</dbReference>
<comment type="similarity">
    <text evidence="5">Belongs to the SsuE family. Isf subfamily.</text>
</comment>
<comment type="cofactor">
    <cofactor evidence="2">
        <name>[4Fe-4S] cluster</name>
        <dbReference type="ChEBI" id="CHEBI:49883"/>
    </cofactor>
</comment>
<sequence>MEKRVIGILGSPLEEGNTALLLDTALQGAEKAGCAVEKIIVSQMQISGCMEMMHCKDHPICEVEDDMIPVYGKIRDCDGLIIATPIMTMGIPGELKCFMDRFQVFFMAKYVRRQPLVSAEREKQRQGLFIAISGMNRKDVFSGALLSVAAFFDIIGMRFADQLLINDMDQKQNLRNYPDLVDEAYTKGETLGRLLISTP</sequence>
<proteinExistence type="inferred from homology"/>
<evidence type="ECO:0000256" key="2">
    <source>
        <dbReference type="ARBA" id="ARBA00001966"/>
    </source>
</evidence>
<dbReference type="InterPro" id="IPR051796">
    <property type="entry name" value="ISF_SsuE-like"/>
</dbReference>
<reference evidence="7 8" key="1">
    <citation type="journal article" date="2015" name="Genome Announc.">
        <title>Complete Genome Sequence of Methanosphaerula palustris E1-9CT, a Hydrogenotrophic Methanogen Isolated from a Minerotrophic Fen Peatland.</title>
        <authorList>
            <person name="Cadillo-Quiroz H."/>
            <person name="Browne P."/>
            <person name="Kyrpides N."/>
            <person name="Woyke T."/>
            <person name="Goodwin L."/>
            <person name="Detter C."/>
            <person name="Yavitt J.B."/>
            <person name="Zinder S.H."/>
        </authorList>
    </citation>
    <scope>NUCLEOTIDE SEQUENCE [LARGE SCALE GENOMIC DNA]</scope>
    <source>
        <strain evidence="8">ATCC BAA-1556 / DSM 19958 / E1-9c</strain>
    </source>
</reference>
<dbReference type="PANTHER" id="PTHR43278">
    <property type="entry name" value="NAD(P)H-DEPENDENT FMN-CONTAINING OXIDOREDUCTASE YWQN-RELATED"/>
    <property type="match status" value="1"/>
</dbReference>
<evidence type="ECO:0000256" key="1">
    <source>
        <dbReference type="ARBA" id="ARBA00001917"/>
    </source>
</evidence>
<feature type="domain" description="NADPH-dependent FMN reductase-like" evidence="6">
    <location>
        <begin position="4"/>
        <end position="133"/>
    </location>
</feature>
<organism evidence="7 8">
    <name type="scientific">Methanosphaerula palustris (strain ATCC BAA-1556 / DSM 19958 / E1-9c)</name>
    <dbReference type="NCBI Taxonomy" id="521011"/>
    <lineage>
        <taxon>Archaea</taxon>
        <taxon>Methanobacteriati</taxon>
        <taxon>Methanobacteriota</taxon>
        <taxon>Stenosarchaea group</taxon>
        <taxon>Methanomicrobia</taxon>
        <taxon>Methanomicrobiales</taxon>
        <taxon>Methanoregulaceae</taxon>
        <taxon>Methanosphaerula</taxon>
    </lineage>
</organism>
<comment type="cofactor">
    <cofactor evidence="1">
        <name>FMN</name>
        <dbReference type="ChEBI" id="CHEBI:58210"/>
    </cofactor>
</comment>
<dbReference type="RefSeq" id="WP_012617004.1">
    <property type="nucleotide sequence ID" value="NC_011832.1"/>
</dbReference>
<evidence type="ECO:0000256" key="3">
    <source>
        <dbReference type="ARBA" id="ARBA00022630"/>
    </source>
</evidence>
<dbReference type="STRING" id="521011.Mpal_0303"/>
<dbReference type="HOGENOM" id="CLU_050993_4_1_2"/>
<keyword evidence="8" id="KW-1185">Reference proteome</keyword>
<accession>B8GJN1</accession>
<dbReference type="AlphaFoldDB" id="B8GJN1"/>
<gene>
    <name evidence="7" type="ordered locus">Mpal_0303</name>
</gene>
<evidence type="ECO:0000313" key="8">
    <source>
        <dbReference type="Proteomes" id="UP000002457"/>
    </source>
</evidence>
<dbReference type="SUPFAM" id="SSF52218">
    <property type="entry name" value="Flavoproteins"/>
    <property type="match status" value="1"/>
</dbReference>
<evidence type="ECO:0000256" key="4">
    <source>
        <dbReference type="ARBA" id="ARBA00022643"/>
    </source>
</evidence>
<dbReference type="Proteomes" id="UP000002457">
    <property type="component" value="Chromosome"/>
</dbReference>
<dbReference type="PANTHER" id="PTHR43278:SF2">
    <property type="entry name" value="IRON-SULFUR FLAVOPROTEIN"/>
    <property type="match status" value="1"/>
</dbReference>
<evidence type="ECO:0000259" key="6">
    <source>
        <dbReference type="Pfam" id="PF03358"/>
    </source>
</evidence>
<keyword evidence="3" id="KW-0285">Flavoprotein</keyword>
<evidence type="ECO:0000313" key="7">
    <source>
        <dbReference type="EMBL" id="ACL15685.1"/>
    </source>
</evidence>
<keyword evidence="4" id="KW-0288">FMN</keyword>
<dbReference type="OrthoDB" id="9059at2157"/>
<dbReference type="EMBL" id="CP001338">
    <property type="protein sequence ID" value="ACL15685.1"/>
    <property type="molecule type" value="Genomic_DNA"/>
</dbReference>
<dbReference type="InterPro" id="IPR005025">
    <property type="entry name" value="FMN_Rdtase-like_dom"/>
</dbReference>
<dbReference type="Gene3D" id="3.40.50.360">
    <property type="match status" value="1"/>
</dbReference>
<dbReference type="GeneID" id="7272604"/>
<name>B8GJN1_METPE</name>